<dbReference type="STRING" id="1121942.SAMN02745148_02460"/>
<dbReference type="RefSeq" id="WP_072823249.1">
    <property type="nucleotide sequence ID" value="NZ_FQUJ01000010.1"/>
</dbReference>
<keyword evidence="2" id="KW-0472">Membrane</keyword>
<protein>
    <submittedName>
        <fullName evidence="3">Uncharacterized protein</fullName>
    </submittedName>
</protein>
<sequence>MSRDTSTKDLPKPELNQPRRAGDSERQSGSRITYLAPLPLPTGYPKRDYLKAIDEINDTWLDYGAGWPTVFGWQLILGGTVGLLLMCVAIIPLLMSAMTYSEAYPFMGELAINVDMGITTAFWGGGALFLIALSVVFYAHQQRKSIIPVRFNRERREVCFVPEGLQGHEAPVFVPWESLMAWVIEGRGASEYGAMQQYGFGLGYAHPKTGKWLTLEFMTPGLPLAISSWEAIRAYMEYEVNSLREIQDPEGLRGPDDPPYEGLHTLRNARRNLNERRRNGEVGWLYALCWYLFDIIELWNLPGYLAEWETRRLKKTRPKLRPQAMEEWSKPLPEEHWAPPSEGLTRLSAEVTRLREQQPNRSIDQIFAEVYQQERLTA</sequence>
<gene>
    <name evidence="3" type="ORF">SAMN02745148_02460</name>
</gene>
<evidence type="ECO:0000313" key="3">
    <source>
        <dbReference type="EMBL" id="SHF37175.1"/>
    </source>
</evidence>
<keyword evidence="2" id="KW-0812">Transmembrane</keyword>
<keyword evidence="4" id="KW-1185">Reference proteome</keyword>
<feature type="compositionally biased region" description="Basic and acidic residues" evidence="1">
    <location>
        <begin position="1"/>
        <end position="12"/>
    </location>
</feature>
<feature type="transmembrane region" description="Helical" evidence="2">
    <location>
        <begin position="75"/>
        <end position="100"/>
    </location>
</feature>
<evidence type="ECO:0000313" key="4">
    <source>
        <dbReference type="Proteomes" id="UP000184346"/>
    </source>
</evidence>
<feature type="region of interest" description="Disordered" evidence="1">
    <location>
        <begin position="1"/>
        <end position="29"/>
    </location>
</feature>
<reference evidence="3 4" key="1">
    <citation type="submission" date="2016-11" db="EMBL/GenBank/DDBJ databases">
        <authorList>
            <person name="Jaros S."/>
            <person name="Januszkiewicz K."/>
            <person name="Wedrychowicz H."/>
        </authorList>
    </citation>
    <scope>NUCLEOTIDE SEQUENCE [LARGE SCALE GENOMIC DNA]</scope>
    <source>
        <strain evidence="3 4">DSM 19980</strain>
    </source>
</reference>
<organism evidence="3 4">
    <name type="scientific">Modicisalibacter ilicicola DSM 19980</name>
    <dbReference type="NCBI Taxonomy" id="1121942"/>
    <lineage>
        <taxon>Bacteria</taxon>
        <taxon>Pseudomonadati</taxon>
        <taxon>Pseudomonadota</taxon>
        <taxon>Gammaproteobacteria</taxon>
        <taxon>Oceanospirillales</taxon>
        <taxon>Halomonadaceae</taxon>
        <taxon>Modicisalibacter</taxon>
    </lineage>
</organism>
<dbReference type="AlphaFoldDB" id="A0A1M5B3Z6"/>
<keyword evidence="2" id="KW-1133">Transmembrane helix</keyword>
<feature type="transmembrane region" description="Helical" evidence="2">
    <location>
        <begin position="120"/>
        <end position="140"/>
    </location>
</feature>
<name>A0A1M5B3Z6_9GAMM</name>
<evidence type="ECO:0000256" key="1">
    <source>
        <dbReference type="SAM" id="MobiDB-lite"/>
    </source>
</evidence>
<accession>A0A1M5B3Z6</accession>
<evidence type="ECO:0000256" key="2">
    <source>
        <dbReference type="SAM" id="Phobius"/>
    </source>
</evidence>
<proteinExistence type="predicted"/>
<dbReference type="Proteomes" id="UP000184346">
    <property type="component" value="Unassembled WGS sequence"/>
</dbReference>
<dbReference type="EMBL" id="FQUJ01000010">
    <property type="protein sequence ID" value="SHF37175.1"/>
    <property type="molecule type" value="Genomic_DNA"/>
</dbReference>